<protein>
    <recommendedName>
        <fullName evidence="1">BTB domain-containing protein</fullName>
    </recommendedName>
</protein>
<dbReference type="CDD" id="cd18186">
    <property type="entry name" value="BTB_POZ_ZBTB_KLHL-like"/>
    <property type="match status" value="1"/>
</dbReference>
<keyword evidence="3" id="KW-1185">Reference proteome</keyword>
<evidence type="ECO:0000313" key="2">
    <source>
        <dbReference type="EMBL" id="KAF2690381.1"/>
    </source>
</evidence>
<name>A0A6G1JJI5_9PLEO</name>
<feature type="domain" description="BTB" evidence="1">
    <location>
        <begin position="21"/>
        <end position="90"/>
    </location>
</feature>
<accession>A0A6G1JJI5</accession>
<dbReference type="Pfam" id="PF00651">
    <property type="entry name" value="BTB"/>
    <property type="match status" value="1"/>
</dbReference>
<dbReference type="EMBL" id="MU005571">
    <property type="protein sequence ID" value="KAF2690381.1"/>
    <property type="molecule type" value="Genomic_DNA"/>
</dbReference>
<dbReference type="InterPro" id="IPR011333">
    <property type="entry name" value="SKP1/BTB/POZ_sf"/>
</dbReference>
<dbReference type="Proteomes" id="UP000799291">
    <property type="component" value="Unassembled WGS sequence"/>
</dbReference>
<dbReference type="AlphaFoldDB" id="A0A6G1JJI5"/>
<organism evidence="2 3">
    <name type="scientific">Lentithecium fluviatile CBS 122367</name>
    <dbReference type="NCBI Taxonomy" id="1168545"/>
    <lineage>
        <taxon>Eukaryota</taxon>
        <taxon>Fungi</taxon>
        <taxon>Dikarya</taxon>
        <taxon>Ascomycota</taxon>
        <taxon>Pezizomycotina</taxon>
        <taxon>Dothideomycetes</taxon>
        <taxon>Pleosporomycetidae</taxon>
        <taxon>Pleosporales</taxon>
        <taxon>Massarineae</taxon>
        <taxon>Lentitheciaceae</taxon>
        <taxon>Lentithecium</taxon>
    </lineage>
</organism>
<evidence type="ECO:0000313" key="3">
    <source>
        <dbReference type="Proteomes" id="UP000799291"/>
    </source>
</evidence>
<dbReference type="OrthoDB" id="6359816at2759"/>
<sequence>MTMALESFVRDLSSLRTGILSDLVLHFGEKSWNIHRAIACCHSKWFQKALTVGLEESESRVITLQDSIIYADAIDSMVSYFYRAGYDASTCETSEPLLHAQVAIIADKYDCASLYGLAENSFAATIKAVEIDDWAVIATFIHDHTISEAPAHAKVRTLVATAMTDRPSVFRSALRNKNVLDLLQSNADLATDLLLNGQAGRQACDEDIFMCGFCNYGHFGSRKCLNATPNTTLGATQCPQCQSVNGTKKGRYEKMNICPAYPCPLCNGHHTVPPQEL</sequence>
<dbReference type="PROSITE" id="PS50097">
    <property type="entry name" value="BTB"/>
    <property type="match status" value="1"/>
</dbReference>
<reference evidence="2" key="1">
    <citation type="journal article" date="2020" name="Stud. Mycol.">
        <title>101 Dothideomycetes genomes: a test case for predicting lifestyles and emergence of pathogens.</title>
        <authorList>
            <person name="Haridas S."/>
            <person name="Albert R."/>
            <person name="Binder M."/>
            <person name="Bloem J."/>
            <person name="Labutti K."/>
            <person name="Salamov A."/>
            <person name="Andreopoulos B."/>
            <person name="Baker S."/>
            <person name="Barry K."/>
            <person name="Bills G."/>
            <person name="Bluhm B."/>
            <person name="Cannon C."/>
            <person name="Castanera R."/>
            <person name="Culley D."/>
            <person name="Daum C."/>
            <person name="Ezra D."/>
            <person name="Gonzalez J."/>
            <person name="Henrissat B."/>
            <person name="Kuo A."/>
            <person name="Liang C."/>
            <person name="Lipzen A."/>
            <person name="Lutzoni F."/>
            <person name="Magnuson J."/>
            <person name="Mondo S."/>
            <person name="Nolan M."/>
            <person name="Ohm R."/>
            <person name="Pangilinan J."/>
            <person name="Park H.-J."/>
            <person name="Ramirez L."/>
            <person name="Alfaro M."/>
            <person name="Sun H."/>
            <person name="Tritt A."/>
            <person name="Yoshinaga Y."/>
            <person name="Zwiers L.-H."/>
            <person name="Turgeon B."/>
            <person name="Goodwin S."/>
            <person name="Spatafora J."/>
            <person name="Crous P."/>
            <person name="Grigoriev I."/>
        </authorList>
    </citation>
    <scope>NUCLEOTIDE SEQUENCE</scope>
    <source>
        <strain evidence="2">CBS 122367</strain>
    </source>
</reference>
<dbReference type="InterPro" id="IPR000210">
    <property type="entry name" value="BTB/POZ_dom"/>
</dbReference>
<dbReference type="SUPFAM" id="SSF54695">
    <property type="entry name" value="POZ domain"/>
    <property type="match status" value="1"/>
</dbReference>
<gene>
    <name evidence="2" type="ORF">K458DRAFT_459578</name>
</gene>
<evidence type="ECO:0000259" key="1">
    <source>
        <dbReference type="PROSITE" id="PS50097"/>
    </source>
</evidence>
<proteinExistence type="predicted"/>
<dbReference type="Gene3D" id="3.30.710.10">
    <property type="entry name" value="Potassium Channel Kv1.1, Chain A"/>
    <property type="match status" value="1"/>
</dbReference>